<reference evidence="5 6" key="1">
    <citation type="submission" date="2020-08" db="EMBL/GenBank/DDBJ databases">
        <title>Genomic Encyclopedia of Type Strains, Phase IV (KMG-IV): sequencing the most valuable type-strain genomes for metagenomic binning, comparative biology and taxonomic classification.</title>
        <authorList>
            <person name="Goeker M."/>
        </authorList>
    </citation>
    <scope>NUCLEOTIDE SEQUENCE [LARGE SCALE GENOMIC DNA]</scope>
    <source>
        <strain evidence="5 6">YIM 65646</strain>
    </source>
</reference>
<dbReference type="SUPFAM" id="SSF52540">
    <property type="entry name" value="P-loop containing nucleoside triphosphate hydrolases"/>
    <property type="match status" value="1"/>
</dbReference>
<keyword evidence="6" id="KW-1185">Reference proteome</keyword>
<evidence type="ECO:0000313" key="6">
    <source>
        <dbReference type="Proteomes" id="UP000548476"/>
    </source>
</evidence>
<keyword evidence="2 3" id="KW-0067">ATP-binding</keyword>
<feature type="binding site" evidence="3">
    <location>
        <begin position="330"/>
        <end position="337"/>
    </location>
    <ligand>
        <name>ATP</name>
        <dbReference type="ChEBI" id="CHEBI:30616"/>
    </ligand>
</feature>
<dbReference type="InterPro" id="IPR027417">
    <property type="entry name" value="P-loop_NTPase"/>
</dbReference>
<dbReference type="PANTHER" id="PTHR22683">
    <property type="entry name" value="SPORULATION PROTEIN RELATED"/>
    <property type="match status" value="1"/>
</dbReference>
<keyword evidence="1 3" id="KW-0547">Nucleotide-binding</keyword>
<evidence type="ECO:0000256" key="2">
    <source>
        <dbReference type="ARBA" id="ARBA00022840"/>
    </source>
</evidence>
<evidence type="ECO:0000313" key="5">
    <source>
        <dbReference type="EMBL" id="MBB6039945.1"/>
    </source>
</evidence>
<name>A0A841FUB4_9ACTN</name>
<comment type="caution">
    <text evidence="5">The sequence shown here is derived from an EMBL/GenBank/DDBJ whole genome shotgun (WGS) entry which is preliminary data.</text>
</comment>
<sequence length="811" mass="86101">MVTGRLRKVLDEAGARHQRAVGRVQAASAALDQVAGGAVIADPAAYEAAAGRMAAAATRIPADARYLRIGEFAYGSRRTPVVVPFLGSAHLVTDVDTRDPRVADLLKGVIPQLFTGADPGSLRVRCVDAAGLGAAFAPFRPLVDAGVLSAPITDQNGFRALLDTAEAHVRSRLQDGAEGPTLVLVIASAPPHSKADAERLDALARSGVAAGVQLIACGFSGLAGAVQVSIREGYAEVGDGPGAAYSADGSGLAARVTLDPAPDIDDLIALASQLAARERDALRIGFADLVPAELWTERADEGLRAIVGRGENGPAVLSFDDATPHWLVGGRTGGGKTVFLLDVLYGLAARYSPEELALYLLDFKEGVSFTEFTPSELDPTWIPHARAVGVESDREYGVAVLRELAGEMTRRSVAMKRAGVTRYAQLRRLKQVPRVVLVVDEFHVLFQGNDKVAREAVALLEDLARKGRSYGIHMVLASQTVSGIEALYTKKDSIFGQFPMRVALPGANSVLDVLNTAAAGLRVGEAIVNTAGGIRDHNGLIRFPNAHDGSGTLDELRHRMWERRAQGSPPPPVFAGYAEQRLADDPTFASLTETTVPRALVGRTVDLTSSTAAVSLDSGPGRHLAILGADPRGADILAAAAQSLARQSPRARFLFAAATSPELVEETILDIAGRGVTVARHRIGDLPALLDELSDEDVTDTYLIGFGLDAATLDRAQTQKLSAILRRGPARRVHVLGWWRTLRRFADDIGGSSGREDVACAVVLNIPGNELTSHFGQSVADWQPRPNRALLIDRHADTRTLILPYSGEDDL</sequence>
<dbReference type="Gene3D" id="3.40.50.300">
    <property type="entry name" value="P-loop containing nucleotide triphosphate hydrolases"/>
    <property type="match status" value="2"/>
</dbReference>
<dbReference type="Pfam" id="PF01580">
    <property type="entry name" value="FtsK_SpoIIIE"/>
    <property type="match status" value="1"/>
</dbReference>
<dbReference type="RefSeq" id="WP_184793016.1">
    <property type="nucleotide sequence ID" value="NZ_BONT01000103.1"/>
</dbReference>
<protein>
    <recommendedName>
        <fullName evidence="4">FtsK domain-containing protein</fullName>
    </recommendedName>
</protein>
<dbReference type="InterPro" id="IPR002543">
    <property type="entry name" value="FtsK_dom"/>
</dbReference>
<organism evidence="5 6">
    <name type="scientific">Phytomonospora endophytica</name>
    <dbReference type="NCBI Taxonomy" id="714109"/>
    <lineage>
        <taxon>Bacteria</taxon>
        <taxon>Bacillati</taxon>
        <taxon>Actinomycetota</taxon>
        <taxon>Actinomycetes</taxon>
        <taxon>Micromonosporales</taxon>
        <taxon>Micromonosporaceae</taxon>
        <taxon>Phytomonospora</taxon>
    </lineage>
</organism>
<evidence type="ECO:0000256" key="1">
    <source>
        <dbReference type="ARBA" id="ARBA00022741"/>
    </source>
</evidence>
<dbReference type="AlphaFoldDB" id="A0A841FUB4"/>
<evidence type="ECO:0000259" key="4">
    <source>
        <dbReference type="PROSITE" id="PS50901"/>
    </source>
</evidence>
<accession>A0A841FUB4</accession>
<dbReference type="InterPro" id="IPR050206">
    <property type="entry name" value="FtsK/SpoIIIE/SftA"/>
</dbReference>
<gene>
    <name evidence="5" type="ORF">HNR73_007844</name>
</gene>
<dbReference type="GO" id="GO:0003677">
    <property type="term" value="F:DNA binding"/>
    <property type="evidence" value="ECO:0007669"/>
    <property type="project" value="InterPro"/>
</dbReference>
<dbReference type="PROSITE" id="PS50901">
    <property type="entry name" value="FTSK"/>
    <property type="match status" value="1"/>
</dbReference>
<dbReference type="PANTHER" id="PTHR22683:SF41">
    <property type="entry name" value="DNA TRANSLOCASE FTSK"/>
    <property type="match status" value="1"/>
</dbReference>
<feature type="domain" description="FtsK" evidence="4">
    <location>
        <begin position="312"/>
        <end position="513"/>
    </location>
</feature>
<evidence type="ECO:0000256" key="3">
    <source>
        <dbReference type="PROSITE-ProRule" id="PRU00289"/>
    </source>
</evidence>
<dbReference type="Proteomes" id="UP000548476">
    <property type="component" value="Unassembled WGS sequence"/>
</dbReference>
<dbReference type="CDD" id="cd01127">
    <property type="entry name" value="TrwB_TraG_TraD_VirD4"/>
    <property type="match status" value="1"/>
</dbReference>
<dbReference type="EMBL" id="JACHGT010000027">
    <property type="protein sequence ID" value="MBB6039945.1"/>
    <property type="molecule type" value="Genomic_DNA"/>
</dbReference>
<dbReference type="GO" id="GO:0005524">
    <property type="term" value="F:ATP binding"/>
    <property type="evidence" value="ECO:0007669"/>
    <property type="project" value="UniProtKB-UniRule"/>
</dbReference>
<proteinExistence type="predicted"/>